<evidence type="ECO:0000313" key="1">
    <source>
        <dbReference type="EMBL" id="GFO67905.1"/>
    </source>
</evidence>
<name>A0A6V8N5Q9_9BACT</name>
<dbReference type="Proteomes" id="UP000587586">
    <property type="component" value="Unassembled WGS sequence"/>
</dbReference>
<organism evidence="1 2">
    <name type="scientific">Geomonas limicola</name>
    <dbReference type="NCBI Taxonomy" id="2740186"/>
    <lineage>
        <taxon>Bacteria</taxon>
        <taxon>Pseudomonadati</taxon>
        <taxon>Thermodesulfobacteriota</taxon>
        <taxon>Desulfuromonadia</taxon>
        <taxon>Geobacterales</taxon>
        <taxon>Geobacteraceae</taxon>
        <taxon>Geomonas</taxon>
    </lineage>
</organism>
<comment type="caution">
    <text evidence="1">The sequence shown here is derived from an EMBL/GenBank/DDBJ whole genome shotgun (WGS) entry which is preliminary data.</text>
</comment>
<dbReference type="RefSeq" id="WP_183360445.1">
    <property type="nucleotide sequence ID" value="NZ_BLXZ01000003.1"/>
</dbReference>
<gene>
    <name evidence="1" type="ORF">GMLC_14840</name>
</gene>
<keyword evidence="2" id="KW-1185">Reference proteome</keyword>
<proteinExistence type="predicted"/>
<accession>A0A6V8N5Q9</accession>
<dbReference type="EMBL" id="BLXZ01000003">
    <property type="protein sequence ID" value="GFO67905.1"/>
    <property type="molecule type" value="Genomic_DNA"/>
</dbReference>
<dbReference type="AlphaFoldDB" id="A0A6V8N5Q9"/>
<protein>
    <submittedName>
        <fullName evidence="1">Uncharacterized protein</fullName>
    </submittedName>
</protein>
<evidence type="ECO:0000313" key="2">
    <source>
        <dbReference type="Proteomes" id="UP000587586"/>
    </source>
</evidence>
<reference evidence="2" key="1">
    <citation type="submission" date="2020-06" db="EMBL/GenBank/DDBJ databases">
        <title>Draft genomic sequecing of Geomonas sp. Red745.</title>
        <authorList>
            <person name="Itoh H."/>
            <person name="Xu Z.X."/>
            <person name="Ushijima N."/>
            <person name="Masuda Y."/>
            <person name="Shiratori Y."/>
            <person name="Senoo K."/>
        </authorList>
    </citation>
    <scope>NUCLEOTIDE SEQUENCE [LARGE SCALE GENOMIC DNA]</scope>
    <source>
        <strain evidence="2">Red745</strain>
    </source>
</reference>
<sequence>MKFFLTTAGAVALCVLGQTLVGWNWSVEDQFFGGYATAFIVSAYLKMADTL</sequence>